<dbReference type="AlphaFoldDB" id="B3RIV0"/>
<keyword evidence="6" id="KW-1185">Reference proteome</keyword>
<feature type="domain" description="Fibronectin type-III" evidence="4">
    <location>
        <begin position="464"/>
        <end position="559"/>
    </location>
</feature>
<dbReference type="InterPro" id="IPR003961">
    <property type="entry name" value="FN3_dom"/>
</dbReference>
<dbReference type="InterPro" id="IPR050964">
    <property type="entry name" value="Striated_Muscle_Regulatory"/>
</dbReference>
<feature type="domain" description="Ig-like" evidence="3">
    <location>
        <begin position="95"/>
        <end position="155"/>
    </location>
</feature>
<feature type="domain" description="Fibronectin type-III" evidence="4">
    <location>
        <begin position="270"/>
        <end position="367"/>
    </location>
</feature>
<dbReference type="PRINTS" id="PR00014">
    <property type="entry name" value="FNTYPEIII"/>
</dbReference>
<dbReference type="EMBL" id="DS985241">
    <property type="protein sequence ID" value="EDV29257.1"/>
    <property type="molecule type" value="Genomic_DNA"/>
</dbReference>
<keyword evidence="2" id="KW-0472">Membrane</keyword>
<dbReference type="STRING" id="10228.B3RIV0"/>
<dbReference type="KEGG" id="tad:TRIADDRAFT_63461"/>
<keyword evidence="1" id="KW-0677">Repeat</keyword>
<dbReference type="Proteomes" id="UP000009022">
    <property type="component" value="Unassembled WGS sequence"/>
</dbReference>
<evidence type="ECO:0000256" key="2">
    <source>
        <dbReference type="SAM" id="Phobius"/>
    </source>
</evidence>
<protein>
    <submittedName>
        <fullName evidence="5">Uncharacterized protein</fullName>
    </submittedName>
</protein>
<dbReference type="PANTHER" id="PTHR13817">
    <property type="entry name" value="TITIN"/>
    <property type="match status" value="1"/>
</dbReference>
<feature type="domain" description="Ig-like" evidence="3">
    <location>
        <begin position="167"/>
        <end position="261"/>
    </location>
</feature>
<dbReference type="Pfam" id="PF13927">
    <property type="entry name" value="Ig_3"/>
    <property type="match status" value="2"/>
</dbReference>
<dbReference type="PANTHER" id="PTHR13817:SF73">
    <property type="entry name" value="FIBRONECTIN TYPE-III DOMAIN-CONTAINING PROTEIN"/>
    <property type="match status" value="1"/>
</dbReference>
<feature type="domain" description="Fibronectin type-III" evidence="4">
    <location>
        <begin position="369"/>
        <end position="463"/>
    </location>
</feature>
<reference evidence="5 6" key="1">
    <citation type="journal article" date="2008" name="Nature">
        <title>The Trichoplax genome and the nature of placozoans.</title>
        <authorList>
            <person name="Srivastava M."/>
            <person name="Begovic E."/>
            <person name="Chapman J."/>
            <person name="Putnam N.H."/>
            <person name="Hellsten U."/>
            <person name="Kawashima T."/>
            <person name="Kuo A."/>
            <person name="Mitros T."/>
            <person name="Salamov A."/>
            <person name="Carpenter M.L."/>
            <person name="Signorovitch A.Y."/>
            <person name="Moreno M.A."/>
            <person name="Kamm K."/>
            <person name="Grimwood J."/>
            <person name="Schmutz J."/>
            <person name="Shapiro H."/>
            <person name="Grigoriev I.V."/>
            <person name="Buss L.W."/>
            <person name="Schierwater B."/>
            <person name="Dellaporta S.L."/>
            <person name="Rokhsar D.S."/>
        </authorList>
    </citation>
    <scope>NUCLEOTIDE SEQUENCE [LARGE SCALE GENOMIC DNA]</scope>
    <source>
        <strain evidence="5 6">Grell-BS-1999</strain>
    </source>
</reference>
<gene>
    <name evidence="5" type="ORF">TRIADDRAFT_63461</name>
</gene>
<accession>B3RIV0</accession>
<dbReference type="OrthoDB" id="504170at2759"/>
<dbReference type="SUPFAM" id="SSF48726">
    <property type="entry name" value="Immunoglobulin"/>
    <property type="match status" value="2"/>
</dbReference>
<dbReference type="RefSeq" id="XP_002108459.1">
    <property type="nucleotide sequence ID" value="XM_002108423.1"/>
</dbReference>
<dbReference type="CDD" id="cd00063">
    <property type="entry name" value="FN3"/>
    <property type="match status" value="4"/>
</dbReference>
<evidence type="ECO:0000313" key="6">
    <source>
        <dbReference type="Proteomes" id="UP000009022"/>
    </source>
</evidence>
<dbReference type="CDD" id="cd00096">
    <property type="entry name" value="Ig"/>
    <property type="match status" value="1"/>
</dbReference>
<keyword evidence="2" id="KW-0812">Transmembrane</keyword>
<feature type="transmembrane region" description="Helical" evidence="2">
    <location>
        <begin position="663"/>
        <end position="688"/>
    </location>
</feature>
<organism evidence="5 6">
    <name type="scientific">Trichoplax adhaerens</name>
    <name type="common">Trichoplax reptans</name>
    <dbReference type="NCBI Taxonomy" id="10228"/>
    <lineage>
        <taxon>Eukaryota</taxon>
        <taxon>Metazoa</taxon>
        <taxon>Placozoa</taxon>
        <taxon>Uniplacotomia</taxon>
        <taxon>Trichoplacea</taxon>
        <taxon>Trichoplacidae</taxon>
        <taxon>Trichoplax</taxon>
    </lineage>
</organism>
<dbReference type="PROSITE" id="PS50853">
    <property type="entry name" value="FN3"/>
    <property type="match status" value="4"/>
</dbReference>
<sequence>MLCSIKYLLSVTSARLFSKLAKRQDYQDEDLDHCRPFLGHHMCRPHKCCMVFYKSSSIPNPLTLSTIGFIKLEKLSVNTNEDARVKPAVERILVGEDITFTCTIYQKGPPGKFLYWQTPNGTHLPDSDPHTVVTNNGTELRIVNATLSDAGTYNCVYLDENSLQKEPAVLYVSGKLKAIAPTTQYLIIGRPGYLVCHGEGKGISAVRYRWKFNHHEILGVDPNRDVAKNGNLVFKNVTEKDAGNYTCIVKTTLQEDRKTIQATTLNISDLPKPPSECKLDAKFSHINVCFTIPESEKATATKYKIMYWPTGAPMNVTTKIIESSKYKCPVDISGLVDDTSYDFRFAVSNNIAYGAESKVFTAKTNRAKCPRVPTEVKFDVYYTHVVASWMPPDFDGGAPVDDYRVDYRKNDTDMVFVMKTGKKSPITITGLEDNTEYEFKVAAHNRRCWGPSYEAIEMTLRLAEPSMPTELFLRSTDHSITVSWKPPTNDHGRKVTEYRLEYRMVGDANWITIDNATTPYTLSQLTYNKEYQIQVSAKNQIGWGKPKKSQTKTIVINPPTAPRNISIENIKYDSMTVSWMAPISDNGAPITAYKVEYQIRAGKVVSKNWFSTQTKADVMSASVTKLNGSTSYNVRVGAINTAGITYSSPLKTVKTAAAPMAPFTLAIIIILSIVGALIVADIILYFALDTGVTKKVVEKVQNKSGCIALVEILACGLS</sequence>
<feature type="domain" description="Fibronectin type-III" evidence="4">
    <location>
        <begin position="561"/>
        <end position="658"/>
    </location>
</feature>
<dbReference type="InterPro" id="IPR007110">
    <property type="entry name" value="Ig-like_dom"/>
</dbReference>
<evidence type="ECO:0000259" key="3">
    <source>
        <dbReference type="PROSITE" id="PS50835"/>
    </source>
</evidence>
<dbReference type="SMART" id="SM00408">
    <property type="entry name" value="IGc2"/>
    <property type="match status" value="2"/>
</dbReference>
<name>B3RIV0_TRIAD</name>
<evidence type="ECO:0000256" key="1">
    <source>
        <dbReference type="ARBA" id="ARBA00022737"/>
    </source>
</evidence>
<dbReference type="PRINTS" id="PR01832">
    <property type="entry name" value="VEGFRECEPTOR"/>
</dbReference>
<dbReference type="PhylomeDB" id="B3RIV0"/>
<dbReference type="SMART" id="SM00409">
    <property type="entry name" value="IG"/>
    <property type="match status" value="2"/>
</dbReference>
<dbReference type="InterPro" id="IPR036116">
    <property type="entry name" value="FN3_sf"/>
</dbReference>
<dbReference type="PROSITE" id="PS50835">
    <property type="entry name" value="IG_LIKE"/>
    <property type="match status" value="2"/>
</dbReference>
<dbReference type="InParanoid" id="B3RIV0"/>
<dbReference type="GeneID" id="6749673"/>
<dbReference type="SMART" id="SM00060">
    <property type="entry name" value="FN3"/>
    <property type="match status" value="4"/>
</dbReference>
<dbReference type="HOGENOM" id="CLU_385122_0_0_1"/>
<dbReference type="InterPro" id="IPR003598">
    <property type="entry name" value="Ig_sub2"/>
</dbReference>
<dbReference type="InterPro" id="IPR013783">
    <property type="entry name" value="Ig-like_fold"/>
</dbReference>
<dbReference type="CTD" id="6749673"/>
<dbReference type="Pfam" id="PF00041">
    <property type="entry name" value="fn3"/>
    <property type="match status" value="3"/>
</dbReference>
<dbReference type="SUPFAM" id="SSF49265">
    <property type="entry name" value="Fibronectin type III"/>
    <property type="match status" value="2"/>
</dbReference>
<evidence type="ECO:0000313" key="5">
    <source>
        <dbReference type="EMBL" id="EDV29257.1"/>
    </source>
</evidence>
<evidence type="ECO:0000259" key="4">
    <source>
        <dbReference type="PROSITE" id="PS50853"/>
    </source>
</evidence>
<dbReference type="eggNOG" id="KOG0613">
    <property type="taxonomic scope" value="Eukaryota"/>
</dbReference>
<dbReference type="Gene3D" id="2.60.40.10">
    <property type="entry name" value="Immunoglobulins"/>
    <property type="match status" value="6"/>
</dbReference>
<dbReference type="InterPro" id="IPR036179">
    <property type="entry name" value="Ig-like_dom_sf"/>
</dbReference>
<keyword evidence="2" id="KW-1133">Transmembrane helix</keyword>
<dbReference type="InterPro" id="IPR003599">
    <property type="entry name" value="Ig_sub"/>
</dbReference>
<proteinExistence type="predicted"/>